<organism evidence="2 3">
    <name type="scientific">Chryseotalea sanaruensis</name>
    <dbReference type="NCBI Taxonomy" id="2482724"/>
    <lineage>
        <taxon>Bacteria</taxon>
        <taxon>Pseudomonadati</taxon>
        <taxon>Bacteroidota</taxon>
        <taxon>Cytophagia</taxon>
        <taxon>Cytophagales</taxon>
        <taxon>Chryseotaleaceae</taxon>
        <taxon>Chryseotalea</taxon>
    </lineage>
</organism>
<gene>
    <name evidence="2" type="ORF">SanaruYs_16490</name>
</gene>
<reference evidence="2 3" key="1">
    <citation type="submission" date="2018-11" db="EMBL/GenBank/DDBJ databases">
        <title>Chryseotalea sanarue gen. nov., sp., nov., a member of the family Cytophagaceae, isolated from a brackish lake in Hamamatsu Japan.</title>
        <authorList>
            <person name="Maejima Y."/>
            <person name="Iino T."/>
            <person name="Muraguchi Y."/>
            <person name="Fukuda K."/>
            <person name="Ohkuma M."/>
            <person name="Moriuchi R."/>
            <person name="Dohra H."/>
            <person name="Kimbara K."/>
            <person name="Shintani M."/>
        </authorList>
    </citation>
    <scope>NUCLEOTIDE SEQUENCE [LARGE SCALE GENOMIC DNA]</scope>
    <source>
        <strain evidence="2 3">Ys</strain>
    </source>
</reference>
<accession>A0A401U982</accession>
<dbReference type="EMBL" id="BHXQ01000003">
    <property type="protein sequence ID" value="GCC51424.1"/>
    <property type="molecule type" value="Genomic_DNA"/>
</dbReference>
<feature type="transmembrane region" description="Helical" evidence="1">
    <location>
        <begin position="87"/>
        <end position="109"/>
    </location>
</feature>
<sequence>MKKDFNDSDQKLFDYLDGLMTIEEKKLFEESMRQSPLLQKMVEEQRLLEGSLKTLRLTEPSPSFTNNVMSRIKESPQSYTLSMRNGILLLVGVIVVSFLAVMLVQSGVFDGSTALNMNNETGLVGKYIKQPLPSVSISGKWIVNIIVLINMVLGFIILDRAVLRPFFERRMRHS</sequence>
<comment type="caution">
    <text evidence="2">The sequence shown here is derived from an EMBL/GenBank/DDBJ whole genome shotgun (WGS) entry which is preliminary data.</text>
</comment>
<keyword evidence="1" id="KW-0812">Transmembrane</keyword>
<evidence type="ECO:0000313" key="2">
    <source>
        <dbReference type="EMBL" id="GCC51424.1"/>
    </source>
</evidence>
<evidence type="ECO:0008006" key="4">
    <source>
        <dbReference type="Google" id="ProtNLM"/>
    </source>
</evidence>
<proteinExistence type="predicted"/>
<keyword evidence="3" id="KW-1185">Reference proteome</keyword>
<feature type="transmembrane region" description="Helical" evidence="1">
    <location>
        <begin position="141"/>
        <end position="163"/>
    </location>
</feature>
<dbReference type="Proteomes" id="UP000288227">
    <property type="component" value="Unassembled WGS sequence"/>
</dbReference>
<evidence type="ECO:0000313" key="3">
    <source>
        <dbReference type="Proteomes" id="UP000288227"/>
    </source>
</evidence>
<name>A0A401U982_9BACT</name>
<dbReference type="OrthoDB" id="981237at2"/>
<evidence type="ECO:0000256" key="1">
    <source>
        <dbReference type="SAM" id="Phobius"/>
    </source>
</evidence>
<protein>
    <recommendedName>
        <fullName evidence="4">Zinc-finger domain-containing protein</fullName>
    </recommendedName>
</protein>
<keyword evidence="1" id="KW-0472">Membrane</keyword>
<dbReference type="AlphaFoldDB" id="A0A401U982"/>
<dbReference type="RefSeq" id="WP_127122090.1">
    <property type="nucleotide sequence ID" value="NZ_BHXQ01000003.1"/>
</dbReference>
<keyword evidence="1" id="KW-1133">Transmembrane helix</keyword>